<feature type="transmembrane region" description="Helical" evidence="7">
    <location>
        <begin position="261"/>
        <end position="283"/>
    </location>
</feature>
<dbReference type="InterPro" id="IPR008276">
    <property type="entry name" value="C_nuclsd_transpt"/>
</dbReference>
<dbReference type="Pfam" id="PF01773">
    <property type="entry name" value="Nucleos_tra2_N"/>
    <property type="match status" value="1"/>
</dbReference>
<accession>A0A172YFC6</accession>
<evidence type="ECO:0000259" key="9">
    <source>
        <dbReference type="Pfam" id="PF07662"/>
    </source>
</evidence>
<comment type="similarity">
    <text evidence="2 7">Belongs to the concentrative nucleoside transporter (CNT) (TC 2.A.41) family.</text>
</comment>
<evidence type="ECO:0000259" key="10">
    <source>
        <dbReference type="Pfam" id="PF07670"/>
    </source>
</evidence>
<dbReference type="KEGG" id="haa:A5892_10355"/>
<dbReference type="STRING" id="376489.A5892_10355"/>
<feature type="domain" description="Concentrative nucleoside transporter C-terminal" evidence="9">
    <location>
        <begin position="201"/>
        <end position="410"/>
    </location>
</feature>
<feature type="domain" description="Concentrative nucleoside transporter N-terminal" evidence="8">
    <location>
        <begin position="8"/>
        <end position="81"/>
    </location>
</feature>
<evidence type="ECO:0000256" key="3">
    <source>
        <dbReference type="ARBA" id="ARBA00022475"/>
    </source>
</evidence>
<gene>
    <name evidence="11" type="ORF">A5892_10355</name>
</gene>
<dbReference type="EMBL" id="CP015243">
    <property type="protein sequence ID" value="ANF57816.1"/>
    <property type="molecule type" value="Genomic_DNA"/>
</dbReference>
<reference evidence="11 12" key="1">
    <citation type="submission" date="2016-04" db="EMBL/GenBank/DDBJ databases">
        <title>Complete Genome Sequence of Halotalea alkalilenta IHB B 13600.</title>
        <authorList>
            <person name="Swarnkar M.K."/>
            <person name="Sharma A."/>
            <person name="Kaushal K."/>
            <person name="Soni R."/>
            <person name="Rana S."/>
            <person name="Singh A.K."/>
            <person name="Gulati A."/>
        </authorList>
    </citation>
    <scope>NUCLEOTIDE SEQUENCE [LARGE SCALE GENOMIC DNA]</scope>
    <source>
        <strain evidence="11 12">IHB B 13600</strain>
    </source>
</reference>
<evidence type="ECO:0000256" key="6">
    <source>
        <dbReference type="ARBA" id="ARBA00023136"/>
    </source>
</evidence>
<keyword evidence="3" id="KW-1003">Cell membrane</keyword>
<organism evidence="11 12">
    <name type="scientific">Halotalea alkalilenta</name>
    <dbReference type="NCBI Taxonomy" id="376489"/>
    <lineage>
        <taxon>Bacteria</taxon>
        <taxon>Pseudomonadati</taxon>
        <taxon>Pseudomonadota</taxon>
        <taxon>Gammaproteobacteria</taxon>
        <taxon>Oceanospirillales</taxon>
        <taxon>Halomonadaceae</taxon>
        <taxon>Halotalea</taxon>
    </lineage>
</organism>
<keyword evidence="6 7" id="KW-0472">Membrane</keyword>
<dbReference type="Proteomes" id="UP000077875">
    <property type="component" value="Chromosome"/>
</dbReference>
<keyword evidence="5 7" id="KW-1133">Transmembrane helix</keyword>
<dbReference type="InterPro" id="IPR002668">
    <property type="entry name" value="CNT_N_dom"/>
</dbReference>
<evidence type="ECO:0000256" key="7">
    <source>
        <dbReference type="RuleBase" id="RU362018"/>
    </source>
</evidence>
<sequence>MNILMGVIGIAVLIGIALLFSENRRAIRLRTVSIAFAIQALIGVVVLYTDWGGQLLQWISNGVQAVLGSADAGISFLFGGLVSPQMFEVFGNGGFVFAFRVLPIIVFFSSLIAVLYYLGVMRWVINVIGRGLQLALGTSRAESLNSAANIFVGQSEAPLVVKPFVPKMTRSELFAVMAGGLASVAGSTLGGYAALGIDLNYLLAASFMAAPGGLLMAKLIIPETGRPHQRLEEVEPDDAQQQGPRNVIDAAAAGASDGLRLAVNVGAMLIAFVALIALFNGMVGSIGGWFGIEELSLQLILGYCFAPLAFLIGIPWDEAITAGSLIGQKTILNEFVAYIDFVAVRDSLTPHSQAIVIFALCGFANLSSVAILLGGLGVIAPNRRGDVASLGLKAVLAGTLSNLMSACLAGLLLAL</sequence>
<evidence type="ECO:0000256" key="2">
    <source>
        <dbReference type="ARBA" id="ARBA00009033"/>
    </source>
</evidence>
<keyword evidence="7" id="KW-0813">Transport</keyword>
<dbReference type="Pfam" id="PF07670">
    <property type="entry name" value="Gate"/>
    <property type="match status" value="1"/>
</dbReference>
<proteinExistence type="inferred from homology"/>
<feature type="transmembrane region" description="Helical" evidence="7">
    <location>
        <begin position="355"/>
        <end position="380"/>
    </location>
</feature>
<evidence type="ECO:0000313" key="11">
    <source>
        <dbReference type="EMBL" id="ANF57816.1"/>
    </source>
</evidence>
<evidence type="ECO:0000256" key="4">
    <source>
        <dbReference type="ARBA" id="ARBA00022692"/>
    </source>
</evidence>
<dbReference type="GO" id="GO:0005886">
    <property type="term" value="C:plasma membrane"/>
    <property type="evidence" value="ECO:0007669"/>
    <property type="project" value="UniProtKB-SubCell"/>
</dbReference>
<evidence type="ECO:0000256" key="1">
    <source>
        <dbReference type="ARBA" id="ARBA00004651"/>
    </source>
</evidence>
<dbReference type="NCBIfam" id="TIGR00804">
    <property type="entry name" value="nupC"/>
    <property type="match status" value="1"/>
</dbReference>
<evidence type="ECO:0000256" key="5">
    <source>
        <dbReference type="ARBA" id="ARBA00022989"/>
    </source>
</evidence>
<feature type="domain" description="Nucleoside transporter/FeoB GTPase Gate" evidence="10">
    <location>
        <begin position="98"/>
        <end position="195"/>
    </location>
</feature>
<protein>
    <recommendedName>
        <fullName evidence="7">Nucleoside permease</fullName>
    </recommendedName>
</protein>
<dbReference type="AlphaFoldDB" id="A0A172YFC6"/>
<comment type="caution">
    <text evidence="7">Lacks conserved residue(s) required for the propagation of feature annotation.</text>
</comment>
<keyword evidence="12" id="KW-1185">Reference proteome</keyword>
<dbReference type="InterPro" id="IPR011657">
    <property type="entry name" value="CNT_C_dom"/>
</dbReference>
<dbReference type="InterPro" id="IPR018270">
    <property type="entry name" value="C_nuclsd_transpt_met_bac"/>
</dbReference>
<evidence type="ECO:0000259" key="8">
    <source>
        <dbReference type="Pfam" id="PF01773"/>
    </source>
</evidence>
<dbReference type="Pfam" id="PF07662">
    <property type="entry name" value="Nucleos_tra2_C"/>
    <property type="match status" value="1"/>
</dbReference>
<dbReference type="RefSeq" id="WP_064122742.1">
    <property type="nucleotide sequence ID" value="NZ_CP015243.1"/>
</dbReference>
<name>A0A172YFC6_9GAMM</name>
<feature type="transmembrane region" description="Helical" evidence="7">
    <location>
        <begin position="173"/>
        <end position="195"/>
    </location>
</feature>
<feature type="transmembrane region" description="Helical" evidence="7">
    <location>
        <begin position="295"/>
        <end position="316"/>
    </location>
</feature>
<dbReference type="InterPro" id="IPR011642">
    <property type="entry name" value="Gate_dom"/>
</dbReference>
<feature type="transmembrane region" description="Helical" evidence="7">
    <location>
        <begin position="392"/>
        <end position="414"/>
    </location>
</feature>
<dbReference type="PANTHER" id="PTHR10590">
    <property type="entry name" value="SODIUM/NUCLEOSIDE COTRANSPORTER"/>
    <property type="match status" value="1"/>
</dbReference>
<feature type="transmembrane region" description="Helical" evidence="7">
    <location>
        <begin position="95"/>
        <end position="118"/>
    </location>
</feature>
<comment type="subcellular location">
    <subcellularLocation>
        <location evidence="1">Cell membrane</location>
        <topology evidence="1">Multi-pass membrane protein</topology>
    </subcellularLocation>
</comment>
<dbReference type="GO" id="GO:0005337">
    <property type="term" value="F:nucleoside transmembrane transporter activity"/>
    <property type="evidence" value="ECO:0007669"/>
    <property type="project" value="InterPro"/>
</dbReference>
<keyword evidence="4 7" id="KW-0812">Transmembrane</keyword>
<feature type="transmembrane region" description="Helical" evidence="7">
    <location>
        <begin position="31"/>
        <end position="51"/>
    </location>
</feature>
<evidence type="ECO:0000313" key="12">
    <source>
        <dbReference type="Proteomes" id="UP000077875"/>
    </source>
</evidence>
<dbReference type="PANTHER" id="PTHR10590:SF4">
    <property type="entry name" value="SOLUTE CARRIER FAMILY 28 MEMBER 3"/>
    <property type="match status" value="1"/>
</dbReference>
<dbReference type="GO" id="GO:0015293">
    <property type="term" value="F:symporter activity"/>
    <property type="evidence" value="ECO:0007669"/>
    <property type="project" value="TreeGrafter"/>
</dbReference>